<dbReference type="PANTHER" id="PTHR47959:SF1">
    <property type="entry name" value="ATP-DEPENDENT RNA HELICASE DBPA"/>
    <property type="match status" value="1"/>
</dbReference>
<feature type="domain" description="Helicase C-terminal" evidence="8">
    <location>
        <begin position="21"/>
        <end position="167"/>
    </location>
</feature>
<name>A0A1G4JD18_9SACH</name>
<dbReference type="Pfam" id="PF00271">
    <property type="entry name" value="Helicase_C"/>
    <property type="match status" value="1"/>
</dbReference>
<feature type="compositionally biased region" description="Basic and acidic residues" evidence="7">
    <location>
        <begin position="231"/>
        <end position="249"/>
    </location>
</feature>
<evidence type="ECO:0000256" key="2">
    <source>
        <dbReference type="ARBA" id="ARBA00022741"/>
    </source>
</evidence>
<feature type="region of interest" description="Disordered" evidence="7">
    <location>
        <begin position="192"/>
        <end position="257"/>
    </location>
</feature>
<reference evidence="10" key="1">
    <citation type="submission" date="2016-03" db="EMBL/GenBank/DDBJ databases">
        <authorList>
            <person name="Devillers Hugo."/>
        </authorList>
    </citation>
    <scope>NUCLEOTIDE SEQUENCE [LARGE SCALE GENOMIC DNA]</scope>
</reference>
<dbReference type="InterPro" id="IPR001650">
    <property type="entry name" value="Helicase_C-like"/>
</dbReference>
<dbReference type="SMART" id="SM00490">
    <property type="entry name" value="HELICc"/>
    <property type="match status" value="1"/>
</dbReference>
<keyword evidence="2" id="KW-0547">Nucleotide-binding</keyword>
<dbReference type="InterPro" id="IPR050079">
    <property type="entry name" value="DEAD_box_RNA_helicase"/>
</dbReference>
<feature type="compositionally biased region" description="Polar residues" evidence="7">
    <location>
        <begin position="272"/>
        <end position="288"/>
    </location>
</feature>
<keyword evidence="4" id="KW-0347">Helicase</keyword>
<evidence type="ECO:0000256" key="3">
    <source>
        <dbReference type="ARBA" id="ARBA00022801"/>
    </source>
</evidence>
<evidence type="ECO:0000259" key="8">
    <source>
        <dbReference type="PROSITE" id="PS51194"/>
    </source>
</evidence>
<dbReference type="InterPro" id="IPR027417">
    <property type="entry name" value="P-loop_NTPase"/>
</dbReference>
<protein>
    <recommendedName>
        <fullName evidence="1">RNA helicase</fullName>
        <ecNumber evidence="1">3.6.4.13</ecNumber>
    </recommendedName>
</protein>
<keyword evidence="10" id="KW-1185">Reference proteome</keyword>
<dbReference type="GO" id="GO:0005524">
    <property type="term" value="F:ATP binding"/>
    <property type="evidence" value="ECO:0007669"/>
    <property type="project" value="UniProtKB-KW"/>
</dbReference>
<evidence type="ECO:0000313" key="9">
    <source>
        <dbReference type="EMBL" id="SCU87796.1"/>
    </source>
</evidence>
<evidence type="ECO:0000256" key="7">
    <source>
        <dbReference type="SAM" id="MobiDB-lite"/>
    </source>
</evidence>
<evidence type="ECO:0000256" key="5">
    <source>
        <dbReference type="ARBA" id="ARBA00022840"/>
    </source>
</evidence>
<dbReference type="PANTHER" id="PTHR47959">
    <property type="entry name" value="ATP-DEPENDENT RNA HELICASE RHLE-RELATED"/>
    <property type="match status" value="1"/>
</dbReference>
<dbReference type="GO" id="GO:0006364">
    <property type="term" value="P:rRNA processing"/>
    <property type="evidence" value="ECO:0007669"/>
    <property type="project" value="UniProtKB-ARBA"/>
</dbReference>
<feature type="compositionally biased region" description="Acidic residues" evidence="7">
    <location>
        <begin position="192"/>
        <end position="202"/>
    </location>
</feature>
<dbReference type="GO" id="GO:0003724">
    <property type="term" value="F:RNA helicase activity"/>
    <property type="evidence" value="ECO:0007669"/>
    <property type="project" value="UniProtKB-EC"/>
</dbReference>
<evidence type="ECO:0000256" key="6">
    <source>
        <dbReference type="ARBA" id="ARBA00047984"/>
    </source>
</evidence>
<feature type="region of interest" description="Disordered" evidence="7">
    <location>
        <begin position="272"/>
        <end position="312"/>
    </location>
</feature>
<keyword evidence="5" id="KW-0067">ATP-binding</keyword>
<dbReference type="Gene3D" id="3.40.50.300">
    <property type="entry name" value="P-loop containing nucleotide triphosphate hydrolases"/>
    <property type="match status" value="1"/>
</dbReference>
<dbReference type="EMBL" id="LT598448">
    <property type="protein sequence ID" value="SCU87796.1"/>
    <property type="molecule type" value="Genomic_DNA"/>
</dbReference>
<evidence type="ECO:0000256" key="1">
    <source>
        <dbReference type="ARBA" id="ARBA00012552"/>
    </source>
</evidence>
<evidence type="ECO:0000256" key="4">
    <source>
        <dbReference type="ARBA" id="ARBA00022806"/>
    </source>
</evidence>
<proteinExistence type="predicted"/>
<dbReference type="AlphaFoldDB" id="A0A1G4JD18"/>
<dbReference type="PROSITE" id="PS51194">
    <property type="entry name" value="HELICASE_CTER"/>
    <property type="match status" value="1"/>
</dbReference>
<dbReference type="OrthoDB" id="4056983at2759"/>
<dbReference type="Proteomes" id="UP000189911">
    <property type="component" value="Chromosome D"/>
</dbReference>
<organism evidence="9 10">
    <name type="scientific">Lachancea nothofagi CBS 11611</name>
    <dbReference type="NCBI Taxonomy" id="1266666"/>
    <lineage>
        <taxon>Eukaryota</taxon>
        <taxon>Fungi</taxon>
        <taxon>Dikarya</taxon>
        <taxon>Ascomycota</taxon>
        <taxon>Saccharomycotina</taxon>
        <taxon>Saccharomycetes</taxon>
        <taxon>Saccharomycetales</taxon>
        <taxon>Saccharomycetaceae</taxon>
        <taxon>Lachancea</taxon>
    </lineage>
</organism>
<gene>
    <name evidence="9" type="ORF">LANO_0D00100G</name>
</gene>
<dbReference type="GO" id="GO:0005829">
    <property type="term" value="C:cytosol"/>
    <property type="evidence" value="ECO:0007669"/>
    <property type="project" value="TreeGrafter"/>
</dbReference>
<comment type="catalytic activity">
    <reaction evidence="6">
        <text>ATP + H2O = ADP + phosphate + H(+)</text>
        <dbReference type="Rhea" id="RHEA:13065"/>
        <dbReference type="ChEBI" id="CHEBI:15377"/>
        <dbReference type="ChEBI" id="CHEBI:15378"/>
        <dbReference type="ChEBI" id="CHEBI:30616"/>
        <dbReference type="ChEBI" id="CHEBI:43474"/>
        <dbReference type="ChEBI" id="CHEBI:456216"/>
        <dbReference type="EC" id="3.6.4.13"/>
    </reaction>
</comment>
<sequence length="640" mass="73319">MITEMPLKHVEKTFEKVKQGQLDTIALQYINEQQDGKVIVVLGEKARVEEFALNLDIDCIWVHGDLEAKEKVKRIQNFKNQDTKVLVGTKLVCEGIDIAEMRLVLLVGYVPPVSTYIQMAGRLRKAGRCVTLWNKRSLHKDSMRVRNYAKAIREFYGLEEEAGEEIGGGETAGEEIGGEETAGRLDIDEEGIGVPDFGDEETAGVPEDGVDTREEETTGGLGIADVQPENRPLRDTHDNTSQIMRREDPTTGTADNARENISSLVYQETLSSASPSASTDPISTSESVLSPAPFASTPDSPSLPPLSKRQQTDSPLKIRVKQLYQNVSDIFAFLDIPRPLLYAMYGTDYRYFNSNIFLAKRNWCTGCLMSEVTCICWDNSVSVAKLGSDVMCVLRMIYDGDQFDSWYRRCQSIGIQNLMVEFGEQKDMLRRLFMQRYSNYVALVEKQGIKRGHLFLHGTVAAQTMYNNTWNSLATRQADVLVFFGDGGKVETCPEMWRCRNIHDMRRLLESRRQRYGNLPLMKEYEYRMGYLLAQFESEAIRNFVFQSTRDTYIRKDKGQKVVQPLTWELFLLMQFALFHDEGYRRRVEATFPELTRTNLFPHWLRMMSVRVDVQARGGADYRYVYFMASMLWRKECKSI</sequence>
<accession>A0A1G4JD18</accession>
<evidence type="ECO:0000313" key="10">
    <source>
        <dbReference type="Proteomes" id="UP000189911"/>
    </source>
</evidence>
<dbReference type="GO" id="GO:0016787">
    <property type="term" value="F:hydrolase activity"/>
    <property type="evidence" value="ECO:0007669"/>
    <property type="project" value="UniProtKB-KW"/>
</dbReference>
<dbReference type="SUPFAM" id="SSF52540">
    <property type="entry name" value="P-loop containing nucleoside triphosphate hydrolases"/>
    <property type="match status" value="1"/>
</dbReference>
<keyword evidence="3" id="KW-0378">Hydrolase</keyword>
<dbReference type="EC" id="3.6.4.13" evidence="1"/>